<keyword evidence="1" id="KW-0812">Transmembrane</keyword>
<protein>
    <submittedName>
        <fullName evidence="2">Uncharacterized protein</fullName>
    </submittedName>
</protein>
<evidence type="ECO:0000256" key="1">
    <source>
        <dbReference type="SAM" id="Phobius"/>
    </source>
</evidence>
<feature type="transmembrane region" description="Helical" evidence="1">
    <location>
        <begin position="6"/>
        <end position="29"/>
    </location>
</feature>
<keyword evidence="1" id="KW-0472">Membrane</keyword>
<organism evidence="2 3">
    <name type="scientific">Roseobacter insulae</name>
    <dbReference type="NCBI Taxonomy" id="2859783"/>
    <lineage>
        <taxon>Bacteria</taxon>
        <taxon>Pseudomonadati</taxon>
        <taxon>Pseudomonadota</taxon>
        <taxon>Alphaproteobacteria</taxon>
        <taxon>Rhodobacterales</taxon>
        <taxon>Roseobacteraceae</taxon>
        <taxon>Roseobacter</taxon>
    </lineage>
</organism>
<keyword evidence="1" id="KW-1133">Transmembrane helix</keyword>
<name>A0A9X1FW22_9RHOB</name>
<sequence length="141" mass="15173">MIELLQNVNVVIGVIIGAFTVLSGVIFWVERRQKSFAKSAVREASKASDGLAVKVDHLEEDVGAVAKDVVAVKRDLTALSSRVHGVEKSMETVARQSALADLKTEVAHLGGSVTAELRVLSGLMHSFRESAYRAAEKRTGK</sequence>
<evidence type="ECO:0000313" key="2">
    <source>
        <dbReference type="EMBL" id="MBW4708641.1"/>
    </source>
</evidence>
<keyword evidence="3" id="KW-1185">Reference proteome</keyword>
<dbReference type="Proteomes" id="UP001138661">
    <property type="component" value="Unassembled WGS sequence"/>
</dbReference>
<gene>
    <name evidence="2" type="ORF">KX928_12685</name>
</gene>
<accession>A0A9X1FW22</accession>
<proteinExistence type="predicted"/>
<dbReference type="EMBL" id="JAHXDN010000003">
    <property type="protein sequence ID" value="MBW4708641.1"/>
    <property type="molecule type" value="Genomic_DNA"/>
</dbReference>
<dbReference type="AlphaFoldDB" id="A0A9X1FW22"/>
<dbReference type="RefSeq" id="WP_219502917.1">
    <property type="nucleotide sequence ID" value="NZ_JAHXDN010000003.1"/>
</dbReference>
<comment type="caution">
    <text evidence="2">The sequence shown here is derived from an EMBL/GenBank/DDBJ whole genome shotgun (WGS) entry which is preliminary data.</text>
</comment>
<reference evidence="2" key="1">
    <citation type="submission" date="2021-07" db="EMBL/GenBank/DDBJ databases">
        <title>Roseobacter insulae sp. nov., isolated from a tidal flat.</title>
        <authorList>
            <person name="Park S."/>
            <person name="Yoon J.-H."/>
        </authorList>
    </citation>
    <scope>NUCLEOTIDE SEQUENCE</scope>
    <source>
        <strain evidence="2">YSTF-M11</strain>
    </source>
</reference>
<evidence type="ECO:0000313" key="3">
    <source>
        <dbReference type="Proteomes" id="UP001138661"/>
    </source>
</evidence>